<accession>A0ACB9YGU6</accession>
<evidence type="ECO:0000313" key="2">
    <source>
        <dbReference type="Proteomes" id="UP001497700"/>
    </source>
</evidence>
<reference evidence="1 2" key="1">
    <citation type="journal article" date="2022" name="New Phytol.">
        <title>Ecological generalism drives hyperdiversity of secondary metabolite gene clusters in xylarialean endophytes.</title>
        <authorList>
            <person name="Franco M.E.E."/>
            <person name="Wisecaver J.H."/>
            <person name="Arnold A.E."/>
            <person name="Ju Y.M."/>
            <person name="Slot J.C."/>
            <person name="Ahrendt S."/>
            <person name="Moore L.P."/>
            <person name="Eastman K.E."/>
            <person name="Scott K."/>
            <person name="Konkel Z."/>
            <person name="Mondo S.J."/>
            <person name="Kuo A."/>
            <person name="Hayes R.D."/>
            <person name="Haridas S."/>
            <person name="Andreopoulos B."/>
            <person name="Riley R."/>
            <person name="LaButti K."/>
            <person name="Pangilinan J."/>
            <person name="Lipzen A."/>
            <person name="Amirebrahimi M."/>
            <person name="Yan J."/>
            <person name="Adam C."/>
            <person name="Keymanesh K."/>
            <person name="Ng V."/>
            <person name="Louie K."/>
            <person name="Northen T."/>
            <person name="Drula E."/>
            <person name="Henrissat B."/>
            <person name="Hsieh H.M."/>
            <person name="Youens-Clark K."/>
            <person name="Lutzoni F."/>
            <person name="Miadlikowska J."/>
            <person name="Eastwood D.C."/>
            <person name="Hamelin R.C."/>
            <person name="Grigoriev I.V."/>
            <person name="U'Ren J.M."/>
        </authorList>
    </citation>
    <scope>NUCLEOTIDE SEQUENCE [LARGE SCALE GENOMIC DNA]</scope>
    <source>
        <strain evidence="1 2">CBS 119005</strain>
    </source>
</reference>
<gene>
    <name evidence="1" type="ORF">F4820DRAFT_463071</name>
</gene>
<keyword evidence="2" id="KW-1185">Reference proteome</keyword>
<proteinExistence type="predicted"/>
<sequence length="525" mass="59247">MAEMGASGLMIYIARYWAIIHVVYEYIKVLSLRRRMPPGPIPLPLFGNIFSFPKEKQWKKLEEWSQSFNSPIITFWQGSTPVVVCNDAWSMADLCDKRANIYSSRHVSVLTGKVFGLHKFNQAGLPYGEQWRLHRRLTHSATNVQAAKSYQEVQANEGKIFMADTQSDQVDFTQALMRFTVSIVSIIAWGRRINSYQDNVLQAAQAFVGSANLGLPGKTYTEAIPWLAQMPSWLNPLPKLLRQLAASSNNYFYALSVEGAEAPNDNFARRLLREQEEHGLSEVEIANLTGNFIGAGVDTTTSTIITFVLAMCLHPDVQRRAHEEIDAVIGSERYPDWSDEAQLPYVAALINETFRWRPAFALGGPPHAPVEDDTYNGYFIPKGTSVIGNLYAMCRNPREYPDPDRFMPERFMSDQKSPPYPNNRGHHAFGWGRRVCSGEPVARQGVYFIVVSLLWAYDIRPGVDENGNEVTLDPNAYGSSQVNRPLPFNFRLIPRSSQIARLVKESAAAAQDALRQYDIESKVKR</sequence>
<name>A0ACB9YGU6_9PEZI</name>
<protein>
    <submittedName>
        <fullName evidence="1">Cytochrome P450</fullName>
    </submittedName>
</protein>
<dbReference type="EMBL" id="MU393701">
    <property type="protein sequence ID" value="KAI4858682.1"/>
    <property type="molecule type" value="Genomic_DNA"/>
</dbReference>
<dbReference type="Proteomes" id="UP001497700">
    <property type="component" value="Unassembled WGS sequence"/>
</dbReference>
<comment type="caution">
    <text evidence="1">The sequence shown here is derived from an EMBL/GenBank/DDBJ whole genome shotgun (WGS) entry which is preliminary data.</text>
</comment>
<organism evidence="1 2">
    <name type="scientific">Hypoxylon rubiginosum</name>
    <dbReference type="NCBI Taxonomy" id="110542"/>
    <lineage>
        <taxon>Eukaryota</taxon>
        <taxon>Fungi</taxon>
        <taxon>Dikarya</taxon>
        <taxon>Ascomycota</taxon>
        <taxon>Pezizomycotina</taxon>
        <taxon>Sordariomycetes</taxon>
        <taxon>Xylariomycetidae</taxon>
        <taxon>Xylariales</taxon>
        <taxon>Hypoxylaceae</taxon>
        <taxon>Hypoxylon</taxon>
    </lineage>
</organism>
<evidence type="ECO:0000313" key="1">
    <source>
        <dbReference type="EMBL" id="KAI4858682.1"/>
    </source>
</evidence>